<dbReference type="Proteomes" id="UP000515307">
    <property type="component" value="Chromosome"/>
</dbReference>
<protein>
    <submittedName>
        <fullName evidence="1">Uncharacterized protein</fullName>
    </submittedName>
</protein>
<dbReference type="AlphaFoldDB" id="A0A7G7BTV6"/>
<sequence>MERSHVSEMTAELRRAARLAVVRHATDPADLAELLEILDLRCEADGTCADEDRHPA</sequence>
<dbReference type="KEGG" id="sfiy:F0344_32930"/>
<gene>
    <name evidence="1" type="ORF">F0344_32930</name>
</gene>
<dbReference type="EMBL" id="CP045702">
    <property type="protein sequence ID" value="QNE78771.1"/>
    <property type="molecule type" value="Genomic_DNA"/>
</dbReference>
<dbReference type="RefSeq" id="WP_185302229.1">
    <property type="nucleotide sequence ID" value="NZ_CP045702.1"/>
</dbReference>
<name>A0A7G7BTV6_9ACTN</name>
<evidence type="ECO:0000313" key="2">
    <source>
        <dbReference type="Proteomes" id="UP000515307"/>
    </source>
</evidence>
<accession>A0A7G7BTV6</accession>
<organism evidence="1 2">
    <name type="scientific">Streptomyces finlayi</name>
    <dbReference type="NCBI Taxonomy" id="67296"/>
    <lineage>
        <taxon>Bacteria</taxon>
        <taxon>Bacillati</taxon>
        <taxon>Actinomycetota</taxon>
        <taxon>Actinomycetes</taxon>
        <taxon>Kitasatosporales</taxon>
        <taxon>Streptomycetaceae</taxon>
        <taxon>Streptomyces</taxon>
    </lineage>
</organism>
<keyword evidence="2" id="KW-1185">Reference proteome</keyword>
<reference evidence="2" key="1">
    <citation type="submission" date="2019-10" db="EMBL/GenBank/DDBJ databases">
        <title>Antimicrobial potential of Antarctic Bacteria.</title>
        <authorList>
            <person name="Benaud N."/>
            <person name="Edwards R.J."/>
            <person name="Ferrari B.C."/>
        </authorList>
    </citation>
    <scope>NUCLEOTIDE SEQUENCE [LARGE SCALE GENOMIC DNA]</scope>
    <source>
        <strain evidence="2">NBSH44</strain>
    </source>
</reference>
<proteinExistence type="predicted"/>
<evidence type="ECO:0000313" key="1">
    <source>
        <dbReference type="EMBL" id="QNE78771.1"/>
    </source>
</evidence>